<reference evidence="6" key="1">
    <citation type="submission" date="2018-05" db="EMBL/GenBank/DDBJ databases">
        <authorList>
            <person name="Li X."/>
        </authorList>
    </citation>
    <scope>NUCLEOTIDE SEQUENCE [LARGE SCALE GENOMIC DNA]</scope>
    <source>
        <strain evidence="6">YIM 73061</strain>
    </source>
</reference>
<dbReference type="InterPro" id="IPR010258">
    <property type="entry name" value="Conjugal_tfr_TrbG/VirB9/CagX"/>
</dbReference>
<feature type="chain" id="PRO_5016441832" evidence="4">
    <location>
        <begin position="23"/>
        <end position="276"/>
    </location>
</feature>
<feature type="compositionally biased region" description="Low complexity" evidence="3">
    <location>
        <begin position="250"/>
        <end position="270"/>
    </location>
</feature>
<dbReference type="EMBL" id="QFYR01000003">
    <property type="protein sequence ID" value="RAK52184.1"/>
    <property type="molecule type" value="Genomic_DNA"/>
</dbReference>
<evidence type="ECO:0000256" key="2">
    <source>
        <dbReference type="ARBA" id="ARBA00022729"/>
    </source>
</evidence>
<proteinExistence type="inferred from homology"/>
<dbReference type="RefSeq" id="WP_111515508.1">
    <property type="nucleotide sequence ID" value="NZ_QFYR01000003.1"/>
</dbReference>
<dbReference type="Gene3D" id="2.60.40.2500">
    <property type="match status" value="1"/>
</dbReference>
<evidence type="ECO:0000313" key="6">
    <source>
        <dbReference type="Proteomes" id="UP000249725"/>
    </source>
</evidence>
<feature type="signal peptide" evidence="4">
    <location>
        <begin position="1"/>
        <end position="22"/>
    </location>
</feature>
<dbReference type="Pfam" id="PF03524">
    <property type="entry name" value="CagX"/>
    <property type="match status" value="1"/>
</dbReference>
<accession>A0A328AFJ2</accession>
<feature type="region of interest" description="Disordered" evidence="3">
    <location>
        <begin position="239"/>
        <end position="276"/>
    </location>
</feature>
<name>A0A328AFJ2_9CAUL</name>
<keyword evidence="6" id="KW-1185">Reference proteome</keyword>
<keyword evidence="2 4" id="KW-0732">Signal</keyword>
<dbReference type="OrthoDB" id="7390264at2"/>
<sequence>MTLRNILLASGLCSLAAATAHAADGRIKTRLYNPDEIVVVEGRAGVQATIAFGEQEQIENVAIGDSTSWQVTPNKRADLLFVKPLGAKSRTNMTVVTDKHTYLFDLVAGSAATPLYVLRFSYPVEAKPVRQLAGAMSTEEAAAAATPPRDLAVADPADLNFAWRTKGERRILPSRIYDDGDATYLSWPARTAIPAILTRNEKGEEGAVNYAVRGDVLVLDSVPKTIVLRAGRDMAILENDRPATPPVAPPASSAEAPKSASTATALASVTPQAGGR</sequence>
<dbReference type="CDD" id="cd06911">
    <property type="entry name" value="VirB9_CagX_TrbG"/>
    <property type="match status" value="1"/>
</dbReference>
<evidence type="ECO:0000256" key="3">
    <source>
        <dbReference type="SAM" id="MobiDB-lite"/>
    </source>
</evidence>
<evidence type="ECO:0000313" key="5">
    <source>
        <dbReference type="EMBL" id="RAK52184.1"/>
    </source>
</evidence>
<evidence type="ECO:0000256" key="1">
    <source>
        <dbReference type="ARBA" id="ARBA00006135"/>
    </source>
</evidence>
<comment type="similarity">
    <text evidence="1">Belongs to the TrbG/VirB9 family.</text>
</comment>
<evidence type="ECO:0000256" key="4">
    <source>
        <dbReference type="SAM" id="SignalP"/>
    </source>
</evidence>
<dbReference type="AlphaFoldDB" id="A0A328AFJ2"/>
<dbReference type="InterPro" id="IPR033645">
    <property type="entry name" value="VirB9/CagX/TrbG_C"/>
</dbReference>
<organism evidence="5 6">
    <name type="scientific">Phenylobacterium deserti</name>
    <dbReference type="NCBI Taxonomy" id="1914756"/>
    <lineage>
        <taxon>Bacteria</taxon>
        <taxon>Pseudomonadati</taxon>
        <taxon>Pseudomonadota</taxon>
        <taxon>Alphaproteobacteria</taxon>
        <taxon>Caulobacterales</taxon>
        <taxon>Caulobacteraceae</taxon>
        <taxon>Phenylobacterium</taxon>
    </lineage>
</organism>
<comment type="caution">
    <text evidence="5">The sequence shown here is derived from an EMBL/GenBank/DDBJ whole genome shotgun (WGS) entry which is preliminary data.</text>
</comment>
<protein>
    <submittedName>
        <fullName evidence="5">Type VI secretion protein</fullName>
    </submittedName>
</protein>
<dbReference type="Proteomes" id="UP000249725">
    <property type="component" value="Unassembled WGS sequence"/>
</dbReference>
<dbReference type="InterPro" id="IPR038161">
    <property type="entry name" value="VirB9/CagX/TrbG_C_sf"/>
</dbReference>
<gene>
    <name evidence="5" type="ORF">DJ018_13615</name>
</gene>